<keyword evidence="2" id="KW-1185">Reference proteome</keyword>
<dbReference type="Proteomes" id="UP000323506">
    <property type="component" value="Chromosome D03"/>
</dbReference>
<name>A0A5D2D6I5_GOSDA</name>
<gene>
    <name evidence="1" type="ORF">ES288_D03G073900v1</name>
</gene>
<evidence type="ECO:0000313" key="2">
    <source>
        <dbReference type="Proteomes" id="UP000323506"/>
    </source>
</evidence>
<sequence length="41" mass="4992">MLSPLSLLHRLQNYSDIYPYPLQDIFNKSIVPENMAYRFFR</sequence>
<dbReference type="EMBL" id="CM017703">
    <property type="protein sequence ID" value="TYG75946.1"/>
    <property type="molecule type" value="Genomic_DNA"/>
</dbReference>
<accession>A0A5D2D6I5</accession>
<evidence type="ECO:0000313" key="1">
    <source>
        <dbReference type="EMBL" id="TYG75946.1"/>
    </source>
</evidence>
<proteinExistence type="predicted"/>
<dbReference type="AlphaFoldDB" id="A0A5D2D6I5"/>
<organism evidence="1 2">
    <name type="scientific">Gossypium darwinii</name>
    <name type="common">Darwin's cotton</name>
    <name type="synonym">Gossypium barbadense var. darwinii</name>
    <dbReference type="NCBI Taxonomy" id="34276"/>
    <lineage>
        <taxon>Eukaryota</taxon>
        <taxon>Viridiplantae</taxon>
        <taxon>Streptophyta</taxon>
        <taxon>Embryophyta</taxon>
        <taxon>Tracheophyta</taxon>
        <taxon>Spermatophyta</taxon>
        <taxon>Magnoliopsida</taxon>
        <taxon>eudicotyledons</taxon>
        <taxon>Gunneridae</taxon>
        <taxon>Pentapetalae</taxon>
        <taxon>rosids</taxon>
        <taxon>malvids</taxon>
        <taxon>Malvales</taxon>
        <taxon>Malvaceae</taxon>
        <taxon>Malvoideae</taxon>
        <taxon>Gossypium</taxon>
    </lineage>
</organism>
<protein>
    <submittedName>
        <fullName evidence="1">Uncharacterized protein</fullName>
    </submittedName>
</protein>
<reference evidence="1 2" key="1">
    <citation type="submission" date="2019-06" db="EMBL/GenBank/DDBJ databases">
        <title>WGS assembly of Gossypium darwinii.</title>
        <authorList>
            <person name="Chen Z.J."/>
            <person name="Sreedasyam A."/>
            <person name="Ando A."/>
            <person name="Song Q."/>
            <person name="De L."/>
            <person name="Hulse-Kemp A."/>
            <person name="Ding M."/>
            <person name="Ye W."/>
            <person name="Kirkbride R."/>
            <person name="Jenkins J."/>
            <person name="Plott C."/>
            <person name="Lovell J."/>
            <person name="Lin Y.-M."/>
            <person name="Vaughn R."/>
            <person name="Liu B."/>
            <person name="Li W."/>
            <person name="Simpson S."/>
            <person name="Scheffler B."/>
            <person name="Saski C."/>
            <person name="Grover C."/>
            <person name="Hu G."/>
            <person name="Conover J."/>
            <person name="Carlson J."/>
            <person name="Shu S."/>
            <person name="Boston L."/>
            <person name="Williams M."/>
            <person name="Peterson D."/>
            <person name="Mcgee K."/>
            <person name="Jones D."/>
            <person name="Wendel J."/>
            <person name="Stelly D."/>
            <person name="Grimwood J."/>
            <person name="Schmutz J."/>
        </authorList>
    </citation>
    <scope>NUCLEOTIDE SEQUENCE [LARGE SCALE GENOMIC DNA]</scope>
    <source>
        <strain evidence="1">1808015.09</strain>
    </source>
</reference>